<keyword evidence="9" id="KW-1185">Reference proteome</keyword>
<feature type="domain" description="RagB/SusD" evidence="6">
    <location>
        <begin position="389"/>
        <end position="532"/>
    </location>
</feature>
<feature type="domain" description="SusD-like N-terminal" evidence="7">
    <location>
        <begin position="70"/>
        <end position="222"/>
    </location>
</feature>
<organism evidence="8 9">
    <name type="scientific">Croceitalea dokdonensis DOKDO 023</name>
    <dbReference type="NCBI Taxonomy" id="1300341"/>
    <lineage>
        <taxon>Bacteria</taxon>
        <taxon>Pseudomonadati</taxon>
        <taxon>Bacteroidota</taxon>
        <taxon>Flavobacteriia</taxon>
        <taxon>Flavobacteriales</taxon>
        <taxon>Flavobacteriaceae</taxon>
        <taxon>Croceitalea</taxon>
    </lineage>
</organism>
<keyword evidence="4" id="KW-0472">Membrane</keyword>
<sequence length="532" mass="60242">MKRKTITYYISRILPGILLFAMVFSCEDLVDESQISEIDPQNFFRNNSDALAAVIGIYDGMQPTFRLKHYLWGEFRGDSYINGNDGAGANNIELTTNDVTSGNAPALDWGEFYNMINRANEVIANVPNIDGFDPGLLAEAQALRAYAYFQGVRVWGSLPLFTEPTRGFSQDLFKTRTDAQTILNEVIIPDMLAAEANMPINQLTNNFRFSLTSIWALQADVYGFLGEDELAREALLKIVNSNRFRLANSPEEWQNQFLNDSNDPFSTEFEGNGPLKIQQGPELILSIRYSLEEAGTANRAGIFALFFAGIPSFNLSPALENKWTERFPIDSLGWVTKYPDVDPVLTAPETVVNEDGDEVTVINPVYGDWRYYLCRENFTNLESKGSGNARLSKYNKQNYNPGLDDSDIVLYRYADVLLYLAELENRLGDSTRALEIVNDFREARQLPAVTVAEFGATEDEREIFILDERQLELIGEGKRWWDLRRTNRALEVLNPILDTLTGGVPLTQERLLFPIFDEHLIENDLLEQTPGY</sequence>
<dbReference type="InterPro" id="IPR011990">
    <property type="entry name" value="TPR-like_helical_dom_sf"/>
</dbReference>
<dbReference type="EMBL" id="LDJX01000008">
    <property type="protein sequence ID" value="KPM30573.1"/>
    <property type="molecule type" value="Genomic_DNA"/>
</dbReference>
<evidence type="ECO:0000256" key="3">
    <source>
        <dbReference type="ARBA" id="ARBA00022729"/>
    </source>
</evidence>
<gene>
    <name evidence="8" type="ORF">I595_3394</name>
</gene>
<dbReference type="InterPro" id="IPR033985">
    <property type="entry name" value="SusD-like_N"/>
</dbReference>
<evidence type="ECO:0000259" key="6">
    <source>
        <dbReference type="Pfam" id="PF07980"/>
    </source>
</evidence>
<protein>
    <submittedName>
        <fullName evidence="8">RagB/SusD domain-containing protein</fullName>
    </submittedName>
</protein>
<dbReference type="InterPro" id="IPR012944">
    <property type="entry name" value="SusD_RagB_dom"/>
</dbReference>
<evidence type="ECO:0000256" key="5">
    <source>
        <dbReference type="ARBA" id="ARBA00023237"/>
    </source>
</evidence>
<evidence type="ECO:0000259" key="7">
    <source>
        <dbReference type="Pfam" id="PF14322"/>
    </source>
</evidence>
<comment type="caution">
    <text evidence="8">The sequence shown here is derived from an EMBL/GenBank/DDBJ whole genome shotgun (WGS) entry which is preliminary data.</text>
</comment>
<accession>A0A0P7ANA2</accession>
<keyword evidence="5" id="KW-0998">Cell outer membrane</keyword>
<dbReference type="GO" id="GO:0009279">
    <property type="term" value="C:cell outer membrane"/>
    <property type="evidence" value="ECO:0007669"/>
    <property type="project" value="UniProtKB-SubCell"/>
</dbReference>
<evidence type="ECO:0000256" key="2">
    <source>
        <dbReference type="ARBA" id="ARBA00006275"/>
    </source>
</evidence>
<name>A0A0P7ANA2_9FLAO</name>
<dbReference type="Gene3D" id="1.25.40.390">
    <property type="match status" value="1"/>
</dbReference>
<proteinExistence type="inferred from homology"/>
<dbReference type="SUPFAM" id="SSF48452">
    <property type="entry name" value="TPR-like"/>
    <property type="match status" value="1"/>
</dbReference>
<comment type="similarity">
    <text evidence="2">Belongs to the SusD family.</text>
</comment>
<keyword evidence="3" id="KW-0732">Signal</keyword>
<reference evidence="8 9" key="1">
    <citation type="submission" date="2015-09" db="EMBL/GenBank/DDBJ databases">
        <title>Genome sequence of the marine flavobacterium Croceitalea dokdonensis DOKDO 023 that contains proton- and sodium-pumping rhodopsins.</title>
        <authorList>
            <person name="Kwon S.-K."/>
            <person name="Lee H.K."/>
            <person name="Kwak M.-J."/>
            <person name="Kim J.F."/>
        </authorList>
    </citation>
    <scope>NUCLEOTIDE SEQUENCE [LARGE SCALE GENOMIC DNA]</scope>
    <source>
        <strain evidence="8 9">DOKDO 023</strain>
    </source>
</reference>
<dbReference type="STRING" id="1300341.I595_3394"/>
<evidence type="ECO:0000313" key="8">
    <source>
        <dbReference type="EMBL" id="KPM30573.1"/>
    </source>
</evidence>
<dbReference type="PATRIC" id="fig|1300341.3.peg.3539"/>
<dbReference type="RefSeq" id="WP_054560356.1">
    <property type="nucleotide sequence ID" value="NZ_LDJX01000008.1"/>
</dbReference>
<evidence type="ECO:0000256" key="4">
    <source>
        <dbReference type="ARBA" id="ARBA00023136"/>
    </source>
</evidence>
<evidence type="ECO:0000256" key="1">
    <source>
        <dbReference type="ARBA" id="ARBA00004442"/>
    </source>
</evidence>
<dbReference type="AlphaFoldDB" id="A0A0P7ANA2"/>
<dbReference type="Proteomes" id="UP000050280">
    <property type="component" value="Unassembled WGS sequence"/>
</dbReference>
<dbReference type="PROSITE" id="PS51257">
    <property type="entry name" value="PROKAR_LIPOPROTEIN"/>
    <property type="match status" value="1"/>
</dbReference>
<dbReference type="Pfam" id="PF14322">
    <property type="entry name" value="SusD-like_3"/>
    <property type="match status" value="1"/>
</dbReference>
<dbReference type="Pfam" id="PF07980">
    <property type="entry name" value="SusD_RagB"/>
    <property type="match status" value="1"/>
</dbReference>
<evidence type="ECO:0000313" key="9">
    <source>
        <dbReference type="Proteomes" id="UP000050280"/>
    </source>
</evidence>
<comment type="subcellular location">
    <subcellularLocation>
        <location evidence="1">Cell outer membrane</location>
    </subcellularLocation>
</comment>